<reference evidence="2 3" key="1">
    <citation type="submission" date="2017-01" db="EMBL/GenBank/DDBJ databases">
        <title>Novel large sulfur bacteria in the metagenomes of groundwater-fed chemosynthetic microbial mats in the Lake Huron basin.</title>
        <authorList>
            <person name="Sharrar A.M."/>
            <person name="Flood B.E."/>
            <person name="Bailey J.V."/>
            <person name="Jones D.S."/>
            <person name="Biddanda B."/>
            <person name="Ruberg S.A."/>
            <person name="Marcus D.N."/>
            <person name="Dick G.J."/>
        </authorList>
    </citation>
    <scope>NUCLEOTIDE SEQUENCE [LARGE SCALE GENOMIC DNA]</scope>
    <source>
        <strain evidence="2">A7</strain>
    </source>
</reference>
<dbReference type="SUPFAM" id="SSF81606">
    <property type="entry name" value="PP2C-like"/>
    <property type="match status" value="1"/>
</dbReference>
<dbReference type="Gene3D" id="3.60.40.10">
    <property type="entry name" value="PPM-type phosphatase domain"/>
    <property type="match status" value="1"/>
</dbReference>
<evidence type="ECO:0000313" key="2">
    <source>
        <dbReference type="EMBL" id="OQW85877.1"/>
    </source>
</evidence>
<dbReference type="Proteomes" id="UP000192505">
    <property type="component" value="Unassembled WGS sequence"/>
</dbReference>
<gene>
    <name evidence="2" type="ORF">BWK72_20015</name>
</gene>
<evidence type="ECO:0000313" key="3">
    <source>
        <dbReference type="Proteomes" id="UP000192505"/>
    </source>
</evidence>
<name>A0A1W9KNZ3_9BURK</name>
<dbReference type="InterPro" id="IPR001932">
    <property type="entry name" value="PPM-type_phosphatase-like_dom"/>
</dbReference>
<dbReference type="EMBL" id="MTEI01000031">
    <property type="protein sequence ID" value="OQW85877.1"/>
    <property type="molecule type" value="Genomic_DNA"/>
</dbReference>
<sequence length="237" mass="26115">MRAAGTSVTGPAHLSDGQDGQDALALRGWRGGWIAAVADGLGSRVNSRAGARLAVQVAQQVARQLPLQADAWRDIPAREVATRIYRRWMASVPWADKASAATTLLLLVCDAQGYARVWQIGDGLVLCRLRGKVQPITPERTGFGNQTLALGVQRAWSDWHTDSFMLQDPDDLVMLMTDGVADDLAAPVLGGFTAVVHRELQQRSRRQARRWLTHELKYWATPRHADDKTVAVVFKDK</sequence>
<dbReference type="InterPro" id="IPR036457">
    <property type="entry name" value="PPM-type-like_dom_sf"/>
</dbReference>
<comment type="caution">
    <text evidence="2">The sequence shown here is derived from an EMBL/GenBank/DDBJ whole genome shotgun (WGS) entry which is preliminary data.</text>
</comment>
<dbReference type="Pfam" id="PF13672">
    <property type="entry name" value="PP2C_2"/>
    <property type="match status" value="1"/>
</dbReference>
<feature type="domain" description="PPM-type phosphatase" evidence="1">
    <location>
        <begin position="9"/>
        <end position="213"/>
    </location>
</feature>
<evidence type="ECO:0000259" key="1">
    <source>
        <dbReference type="Pfam" id="PF13672"/>
    </source>
</evidence>
<proteinExistence type="predicted"/>
<dbReference type="AlphaFoldDB" id="A0A1W9KNZ3"/>
<protein>
    <recommendedName>
        <fullName evidence="1">PPM-type phosphatase domain-containing protein</fullName>
    </recommendedName>
</protein>
<accession>A0A1W9KNZ3</accession>
<organism evidence="2 3">
    <name type="scientific">Rhodoferax ferrireducens</name>
    <dbReference type="NCBI Taxonomy" id="192843"/>
    <lineage>
        <taxon>Bacteria</taxon>
        <taxon>Pseudomonadati</taxon>
        <taxon>Pseudomonadota</taxon>
        <taxon>Betaproteobacteria</taxon>
        <taxon>Burkholderiales</taxon>
        <taxon>Comamonadaceae</taxon>
        <taxon>Rhodoferax</taxon>
    </lineage>
</organism>